<comment type="similarity">
    <text evidence="1">Belongs to the glycosyl hydrolase 3 family.</text>
</comment>
<dbReference type="Gene3D" id="2.60.40.10">
    <property type="entry name" value="Immunoglobulins"/>
    <property type="match status" value="1"/>
</dbReference>
<dbReference type="PANTHER" id="PTHR42715:SF10">
    <property type="entry name" value="BETA-GLUCOSIDASE"/>
    <property type="match status" value="1"/>
</dbReference>
<dbReference type="InterPro" id="IPR013783">
    <property type="entry name" value="Ig-like_fold"/>
</dbReference>
<dbReference type="InterPro" id="IPR002772">
    <property type="entry name" value="Glyco_hydro_3_C"/>
</dbReference>
<dbReference type="GO" id="GO:0016787">
    <property type="term" value="F:hydrolase activity"/>
    <property type="evidence" value="ECO:0007669"/>
    <property type="project" value="UniProtKB-KW"/>
</dbReference>
<dbReference type="InterPro" id="IPR026891">
    <property type="entry name" value="Fn3-like"/>
</dbReference>
<dbReference type="Proteomes" id="UP001464378">
    <property type="component" value="Unassembled WGS sequence"/>
</dbReference>
<dbReference type="InterPro" id="IPR017853">
    <property type="entry name" value="GH"/>
</dbReference>
<organism evidence="6 7">
    <name type="scientific">Pseudoflavonifractor intestinihominis</name>
    <dbReference type="NCBI Taxonomy" id="3133171"/>
    <lineage>
        <taxon>Bacteria</taxon>
        <taxon>Bacillati</taxon>
        <taxon>Bacillota</taxon>
        <taxon>Clostridia</taxon>
        <taxon>Eubacteriales</taxon>
        <taxon>Oscillospiraceae</taxon>
        <taxon>Pseudoflavonifractor</taxon>
    </lineage>
</organism>
<dbReference type="InterPro" id="IPR001764">
    <property type="entry name" value="Glyco_hydro_3_N"/>
</dbReference>
<protein>
    <submittedName>
        <fullName evidence="6">Glycoside hydrolase family 3 C-terminal domain-containing protein</fullName>
    </submittedName>
</protein>
<keyword evidence="4" id="KW-0732">Signal</keyword>
<keyword evidence="7" id="KW-1185">Reference proteome</keyword>
<evidence type="ECO:0000256" key="1">
    <source>
        <dbReference type="ARBA" id="ARBA00005336"/>
    </source>
</evidence>
<accession>A0ABV1ECE0</accession>
<feature type="signal peptide" evidence="4">
    <location>
        <begin position="1"/>
        <end position="28"/>
    </location>
</feature>
<keyword evidence="3" id="KW-0472">Membrane</keyword>
<dbReference type="Gene3D" id="3.20.20.300">
    <property type="entry name" value="Glycoside hydrolase, family 3, N-terminal domain"/>
    <property type="match status" value="1"/>
</dbReference>
<dbReference type="EMBL" id="JBBMFK010000039">
    <property type="protein sequence ID" value="MEQ2444983.1"/>
    <property type="molecule type" value="Genomic_DNA"/>
</dbReference>
<dbReference type="SUPFAM" id="SSF52279">
    <property type="entry name" value="Beta-D-glucan exohydrolase, C-terminal domain"/>
    <property type="match status" value="1"/>
</dbReference>
<dbReference type="PANTHER" id="PTHR42715">
    <property type="entry name" value="BETA-GLUCOSIDASE"/>
    <property type="match status" value="1"/>
</dbReference>
<evidence type="ECO:0000313" key="7">
    <source>
        <dbReference type="Proteomes" id="UP001464378"/>
    </source>
</evidence>
<name>A0ABV1ECE0_9FIRM</name>
<dbReference type="InterPro" id="IPR050288">
    <property type="entry name" value="Cellulose_deg_GH3"/>
</dbReference>
<feature type="domain" description="Fibronectin type III-like" evidence="5">
    <location>
        <begin position="414"/>
        <end position="496"/>
    </location>
</feature>
<reference evidence="6 7" key="1">
    <citation type="submission" date="2024-03" db="EMBL/GenBank/DDBJ databases">
        <title>Human intestinal bacterial collection.</title>
        <authorList>
            <person name="Pauvert C."/>
            <person name="Hitch T.C.A."/>
            <person name="Clavel T."/>
        </authorList>
    </citation>
    <scope>NUCLEOTIDE SEQUENCE [LARGE SCALE GENOMIC DNA]</scope>
    <source>
        <strain evidence="6 7">CLA-AP-H29</strain>
    </source>
</reference>
<evidence type="ECO:0000256" key="2">
    <source>
        <dbReference type="ARBA" id="ARBA00022801"/>
    </source>
</evidence>
<proteinExistence type="inferred from homology"/>
<comment type="caution">
    <text evidence="6">The sequence shown here is derived from an EMBL/GenBank/DDBJ whole genome shotgun (WGS) entry which is preliminary data.</text>
</comment>
<feature type="chain" id="PRO_5045059612" evidence="4">
    <location>
        <begin position="29"/>
        <end position="959"/>
    </location>
</feature>
<dbReference type="SUPFAM" id="SSF51445">
    <property type="entry name" value="(Trans)glycosidases"/>
    <property type="match status" value="1"/>
</dbReference>
<dbReference type="Gene3D" id="3.40.50.1700">
    <property type="entry name" value="Glycoside hydrolase family 3 C-terminal domain"/>
    <property type="match status" value="1"/>
</dbReference>
<evidence type="ECO:0000256" key="3">
    <source>
        <dbReference type="SAM" id="Phobius"/>
    </source>
</evidence>
<dbReference type="RefSeq" id="WP_349232644.1">
    <property type="nucleotide sequence ID" value="NZ_JBBMFK010000039.1"/>
</dbReference>
<dbReference type="InterPro" id="IPR036881">
    <property type="entry name" value="Glyco_hydro_3_C_sf"/>
</dbReference>
<dbReference type="InterPro" id="IPR036962">
    <property type="entry name" value="Glyco_hydro_3_N_sf"/>
</dbReference>
<evidence type="ECO:0000259" key="5">
    <source>
        <dbReference type="SMART" id="SM01217"/>
    </source>
</evidence>
<dbReference type="PRINTS" id="PR00133">
    <property type="entry name" value="GLHYDRLASE3"/>
</dbReference>
<dbReference type="SMART" id="SM01217">
    <property type="entry name" value="Fn3_like"/>
    <property type="match status" value="1"/>
</dbReference>
<keyword evidence="3" id="KW-0812">Transmembrane</keyword>
<keyword evidence="3" id="KW-1133">Transmembrane helix</keyword>
<sequence>MKKKNLWRGLCATMVLVFSLTMFGQSLAFTREGDINLFLGTTPPTIQATDDTTYYKSDYATMEEMRADQKDYLIQSQIEGSVLLRNENNALPLAAGASVTLFGYAAATPVYHGGSGGPPNTGINLFDALKEEGAQVNQTVYDAIVAAGGNRTKTGLIGEIPASAYAGTESSFSSYGDAAIYVMSRFGGEEGDLNHGLQGDWQEGPVGVPELSLHQEEIDTLNMIRDSGAFDKIIVVINSGYAMDLGWLGDYGVDACLWVGYPGNYGMTGVAQALLGQADPSGRNVITYATDSLSSAAMQNAGDFTFDNLTGLYKNKYLVYAEGIYVGYKYYETRYQDQVLGINNAAGAKGVYASENGSWDYADEMVFTFGAGISYADFTQELLSVNWDKSSHTVTAEVKVTNNGSPTYSGVSKDVVQLYVQLPWETGQAEKSAIQLVDFAKTGDLAAGESETVTLEFSDYIFATYDQNAVNGADSTKTGCYVFDAGDYYFAIGDDAHDALNNVLAARGVTGMFDAEGNPVDGDAAKACKDTLDSLDNTTYAVSPYTGVVVSNLFEDRDINYFIPGTVTYMTRADWNTFPDTVVTLTATPEIQDLMENFQYEKPADAPDISTYNYNQDNGISFIEMKDVPFDDPKWEQFIDQLSATELAQITGDKMSMDAIPAVNFPAYSGGDGPDGHQGGTLFNAEMLCASTFSKEMLRLRGYYLGEESYWIGFRQIYAPGGNIHRTPYSGRNFEYYSEDAILSYICGEIQTKAMAEKGVAGMFKHFCGNDQETNRHGVATFMTEQTYREVCLKGFEGGLQKDHSLGTMTAYNRIGCVPTASDYATMTTVLREEWGFTGINMTDSSKDSASYMGTADAIQAGTTQFNNDPGRVPEVSNLLVKDRDGLIWGKVRELAKYYFYTMSRTNLVNGLSEEVAVENFTPWWKPAMIGLNAALGVLAAGTAVLYILSEVKSRKGGK</sequence>
<dbReference type="Pfam" id="PF01915">
    <property type="entry name" value="Glyco_hydro_3_C"/>
    <property type="match status" value="1"/>
</dbReference>
<feature type="transmembrane region" description="Helical" evidence="3">
    <location>
        <begin position="928"/>
        <end position="949"/>
    </location>
</feature>
<dbReference type="Pfam" id="PF14310">
    <property type="entry name" value="Fn3-like"/>
    <property type="match status" value="1"/>
</dbReference>
<evidence type="ECO:0000313" key="6">
    <source>
        <dbReference type="EMBL" id="MEQ2444983.1"/>
    </source>
</evidence>
<dbReference type="Pfam" id="PF00933">
    <property type="entry name" value="Glyco_hydro_3"/>
    <property type="match status" value="1"/>
</dbReference>
<keyword evidence="2 6" id="KW-0378">Hydrolase</keyword>
<evidence type="ECO:0000256" key="4">
    <source>
        <dbReference type="SAM" id="SignalP"/>
    </source>
</evidence>
<gene>
    <name evidence="6" type="ORF">WMO64_16140</name>
</gene>